<accession>A0ABQ1VMC9</accession>
<dbReference type="InterPro" id="IPR001789">
    <property type="entry name" value="Sig_transdc_resp-reg_receiver"/>
</dbReference>
<evidence type="ECO:0000259" key="3">
    <source>
        <dbReference type="PROSITE" id="PS50110"/>
    </source>
</evidence>
<dbReference type="InterPro" id="IPR050595">
    <property type="entry name" value="Bact_response_regulator"/>
</dbReference>
<keyword evidence="5" id="KW-1185">Reference proteome</keyword>
<evidence type="ECO:0000256" key="2">
    <source>
        <dbReference type="PROSITE-ProRule" id="PRU00169"/>
    </source>
</evidence>
<organism evidence="4 5">
    <name type="scientific">Paracoccus acridae</name>
    <dbReference type="NCBI Taxonomy" id="1795310"/>
    <lineage>
        <taxon>Bacteria</taxon>
        <taxon>Pseudomonadati</taxon>
        <taxon>Pseudomonadota</taxon>
        <taxon>Alphaproteobacteria</taxon>
        <taxon>Rhodobacterales</taxon>
        <taxon>Paracoccaceae</taxon>
        <taxon>Paracoccus</taxon>
    </lineage>
</organism>
<evidence type="ECO:0000313" key="4">
    <source>
        <dbReference type="EMBL" id="GGF78264.1"/>
    </source>
</evidence>
<dbReference type="SMART" id="SM00448">
    <property type="entry name" value="REC"/>
    <property type="match status" value="1"/>
</dbReference>
<dbReference type="Proteomes" id="UP000640509">
    <property type="component" value="Unassembled WGS sequence"/>
</dbReference>
<evidence type="ECO:0000313" key="5">
    <source>
        <dbReference type="Proteomes" id="UP000640509"/>
    </source>
</evidence>
<proteinExistence type="predicted"/>
<dbReference type="PANTHER" id="PTHR44591">
    <property type="entry name" value="STRESS RESPONSE REGULATOR PROTEIN 1"/>
    <property type="match status" value="1"/>
</dbReference>
<name>A0ABQ1VMC9_9RHOB</name>
<evidence type="ECO:0000256" key="1">
    <source>
        <dbReference type="ARBA" id="ARBA00022553"/>
    </source>
</evidence>
<dbReference type="Pfam" id="PF00072">
    <property type="entry name" value="Response_reg"/>
    <property type="match status" value="1"/>
</dbReference>
<reference evidence="5" key="1">
    <citation type="journal article" date="2019" name="Int. J. Syst. Evol. Microbiol.">
        <title>The Global Catalogue of Microorganisms (GCM) 10K type strain sequencing project: providing services to taxonomists for standard genome sequencing and annotation.</title>
        <authorList>
            <consortium name="The Broad Institute Genomics Platform"/>
            <consortium name="The Broad Institute Genome Sequencing Center for Infectious Disease"/>
            <person name="Wu L."/>
            <person name="Ma J."/>
        </authorList>
    </citation>
    <scope>NUCLEOTIDE SEQUENCE [LARGE SCALE GENOMIC DNA]</scope>
    <source>
        <strain evidence="5">CGMCC 1.15419</strain>
    </source>
</reference>
<protein>
    <submittedName>
        <fullName evidence="4">Response regulator</fullName>
    </submittedName>
</protein>
<gene>
    <name evidence="4" type="ORF">GCM10011402_33640</name>
</gene>
<dbReference type="Gene3D" id="3.40.50.2300">
    <property type="match status" value="1"/>
</dbReference>
<sequence length="123" mass="13438">MPHRIMIVEDEAILALDLSWLLVDAGYEVAGIARTMHAALRLAAKGSVDLATMDIRLAGGTNGVETALKLWQDHEVRCLFVSASLDEETKCQAQPAQPIGFVEKPIREQEIIASLNAHFSRAT</sequence>
<dbReference type="SUPFAM" id="SSF52172">
    <property type="entry name" value="CheY-like"/>
    <property type="match status" value="1"/>
</dbReference>
<dbReference type="InterPro" id="IPR011006">
    <property type="entry name" value="CheY-like_superfamily"/>
</dbReference>
<dbReference type="PANTHER" id="PTHR44591:SF24">
    <property type="entry name" value="PROTEIN-GLUTAMATE METHYLESTERASE_PROTEIN-GLUTAMINE GLUTAMINASE 1"/>
    <property type="match status" value="1"/>
</dbReference>
<comment type="caution">
    <text evidence="4">The sequence shown here is derived from an EMBL/GenBank/DDBJ whole genome shotgun (WGS) entry which is preliminary data.</text>
</comment>
<keyword evidence="1 2" id="KW-0597">Phosphoprotein</keyword>
<feature type="modified residue" description="4-aspartylphosphate" evidence="2">
    <location>
        <position position="54"/>
    </location>
</feature>
<feature type="domain" description="Response regulatory" evidence="3">
    <location>
        <begin position="4"/>
        <end position="119"/>
    </location>
</feature>
<dbReference type="EMBL" id="BMIV01000019">
    <property type="protein sequence ID" value="GGF78264.1"/>
    <property type="molecule type" value="Genomic_DNA"/>
</dbReference>
<dbReference type="PROSITE" id="PS50110">
    <property type="entry name" value="RESPONSE_REGULATORY"/>
    <property type="match status" value="1"/>
</dbReference>